<reference evidence="1 2" key="1">
    <citation type="submission" date="2016-10" db="EMBL/GenBank/DDBJ databases">
        <authorList>
            <person name="de Groot N.N."/>
        </authorList>
    </citation>
    <scope>NUCLEOTIDE SEQUENCE [LARGE SCALE GENOMIC DNA]</scope>
    <source>
        <strain evidence="1 2">IBRC-M10015</strain>
    </source>
</reference>
<dbReference type="AlphaFoldDB" id="A0A1G8W566"/>
<keyword evidence="2" id="KW-1185">Reference proteome</keyword>
<accession>A0A1G8W566</accession>
<dbReference type="RefSeq" id="WP_092702330.1">
    <property type="nucleotide sequence ID" value="NZ_FNFC01000008.1"/>
</dbReference>
<proteinExistence type="predicted"/>
<evidence type="ECO:0000313" key="2">
    <source>
        <dbReference type="Proteomes" id="UP000198856"/>
    </source>
</evidence>
<sequence length="65" mass="7059">MATNTDTLRDLYLDVAGEETITEQQRDQFSHDPIEDDEVATVSAAVEDGLDGAVDGAEVEFESVQ</sequence>
<gene>
    <name evidence="1" type="ORF">SAMN05216226_10874</name>
</gene>
<organism evidence="1 2">
    <name type="scientific">Halovenus aranensis</name>
    <dbReference type="NCBI Taxonomy" id="890420"/>
    <lineage>
        <taxon>Archaea</taxon>
        <taxon>Methanobacteriati</taxon>
        <taxon>Methanobacteriota</taxon>
        <taxon>Stenosarchaea group</taxon>
        <taxon>Halobacteria</taxon>
        <taxon>Halobacteriales</taxon>
        <taxon>Haloarculaceae</taxon>
        <taxon>Halovenus</taxon>
    </lineage>
</organism>
<evidence type="ECO:0000313" key="1">
    <source>
        <dbReference type="EMBL" id="SDJ73256.1"/>
    </source>
</evidence>
<dbReference type="Proteomes" id="UP000198856">
    <property type="component" value="Unassembled WGS sequence"/>
</dbReference>
<protein>
    <submittedName>
        <fullName evidence="1">Uncharacterized protein</fullName>
    </submittedName>
</protein>
<dbReference type="EMBL" id="FNFC01000008">
    <property type="protein sequence ID" value="SDJ73256.1"/>
    <property type="molecule type" value="Genomic_DNA"/>
</dbReference>
<name>A0A1G8W566_9EURY</name>